<dbReference type="Proteomes" id="UP001219525">
    <property type="component" value="Unassembled WGS sequence"/>
</dbReference>
<evidence type="ECO:0000313" key="1">
    <source>
        <dbReference type="EMBL" id="KAJ7202307.1"/>
    </source>
</evidence>
<reference evidence="1" key="1">
    <citation type="submission" date="2023-03" db="EMBL/GenBank/DDBJ databases">
        <title>Massive genome expansion in bonnet fungi (Mycena s.s.) driven by repeated elements and novel gene families across ecological guilds.</title>
        <authorList>
            <consortium name="Lawrence Berkeley National Laboratory"/>
            <person name="Harder C.B."/>
            <person name="Miyauchi S."/>
            <person name="Viragh M."/>
            <person name="Kuo A."/>
            <person name="Thoen E."/>
            <person name="Andreopoulos B."/>
            <person name="Lu D."/>
            <person name="Skrede I."/>
            <person name="Drula E."/>
            <person name="Henrissat B."/>
            <person name="Morin E."/>
            <person name="Kohler A."/>
            <person name="Barry K."/>
            <person name="LaButti K."/>
            <person name="Morin E."/>
            <person name="Salamov A."/>
            <person name="Lipzen A."/>
            <person name="Mereny Z."/>
            <person name="Hegedus B."/>
            <person name="Baldrian P."/>
            <person name="Stursova M."/>
            <person name="Weitz H."/>
            <person name="Taylor A."/>
            <person name="Grigoriev I.V."/>
            <person name="Nagy L.G."/>
            <person name="Martin F."/>
            <person name="Kauserud H."/>
        </authorList>
    </citation>
    <scope>NUCLEOTIDE SEQUENCE</scope>
    <source>
        <strain evidence="1">9144</strain>
    </source>
</reference>
<protein>
    <submittedName>
        <fullName evidence="1">Uncharacterized protein</fullName>
    </submittedName>
</protein>
<comment type="caution">
    <text evidence="1">The sequence shown here is derived from an EMBL/GenBank/DDBJ whole genome shotgun (WGS) entry which is preliminary data.</text>
</comment>
<evidence type="ECO:0000313" key="2">
    <source>
        <dbReference type="Proteomes" id="UP001219525"/>
    </source>
</evidence>
<dbReference type="AlphaFoldDB" id="A0AAD6V4D2"/>
<proteinExistence type="predicted"/>
<accession>A0AAD6V4D2</accession>
<keyword evidence="2" id="KW-1185">Reference proteome</keyword>
<dbReference type="EMBL" id="JARJCW010000055">
    <property type="protein sequence ID" value="KAJ7202307.1"/>
    <property type="molecule type" value="Genomic_DNA"/>
</dbReference>
<organism evidence="1 2">
    <name type="scientific">Mycena pura</name>
    <dbReference type="NCBI Taxonomy" id="153505"/>
    <lineage>
        <taxon>Eukaryota</taxon>
        <taxon>Fungi</taxon>
        <taxon>Dikarya</taxon>
        <taxon>Basidiomycota</taxon>
        <taxon>Agaricomycotina</taxon>
        <taxon>Agaricomycetes</taxon>
        <taxon>Agaricomycetidae</taxon>
        <taxon>Agaricales</taxon>
        <taxon>Marasmiineae</taxon>
        <taxon>Mycenaceae</taxon>
        <taxon>Mycena</taxon>
    </lineage>
</organism>
<name>A0AAD6V4D2_9AGAR</name>
<sequence length="210" mass="22623">MGLESWTTPARATSSAACARRHPRLGDLQQPAPHVPDADHSALVCRPPSLVLQHTDAAAPVQLVALAALSCGPLLCGLDLRSGFLLRRFASGTWIAPVCFEFIVVRITLVPRWSWCACSPLDDGDGKPTLRLVCAPTCFRHASRFFLLASVACAAGPSDGLASYCCAASQEAQEQSLAPTTTTTTYPLLARLPLRTLYASYVFPRCRLKR</sequence>
<gene>
    <name evidence="1" type="ORF">GGX14DRAFT_570813</name>
</gene>